<feature type="domain" description="Heterokaryon incompatibility" evidence="1">
    <location>
        <begin position="58"/>
        <end position="205"/>
    </location>
</feature>
<dbReference type="OrthoDB" id="5135333at2759"/>
<name>A0A6A6ZQ39_9PLEO</name>
<dbReference type="InterPro" id="IPR010730">
    <property type="entry name" value="HET"/>
</dbReference>
<evidence type="ECO:0000259" key="1">
    <source>
        <dbReference type="Pfam" id="PF06985"/>
    </source>
</evidence>
<protein>
    <submittedName>
        <fullName evidence="2">HET-domain-containing protein</fullName>
    </submittedName>
</protein>
<dbReference type="AlphaFoldDB" id="A0A6A6ZQ39"/>
<dbReference type="Proteomes" id="UP000799424">
    <property type="component" value="Unassembled WGS sequence"/>
</dbReference>
<sequence>MPLVGEWVSWTRVRNMLQICRESHPQCHSNNTNKSLPVGFRVIDVARRCLTEQRNCRFVALSYVWGSNAERSTIAYTHTMQDLMVDASLSSDRLPRTIEDALTICTRLQERFLWVDRLCIVQDDAQDKLRQINAMDTIYSTAHFVIIAGHGNGAGYGIPGVSRGRPHFASQQKVALPGLAAVNIVRDREQDPDAVWRTRGWTYQEAVLARRRLYFSNSQVQFECQQSLLHEDEYNGGSRLDPVNQMSPTDRSAFETYTYHISKYSFRSLTFQKDAYAAFTGITNTLFGVNTTRFGLPLEHFDRALHWHSALDGRTLSSREYDGVCFPTWSWFSVMRQPPAHVFHHDVSFHGALTAWHSYDGSELSPIKDRPDDTDLLDWRSYMAIACSEGCVSGWDVLLPQVSWTELRTAFDQRWPDYSAFYQNLTKSMADLQEDVVSLVEETPGSIACRTRCADFGLKDDGKGRWLALSIVDSQGQVVGKICGQTRELRATPAIEENSTFEFIALSLAGVPALQSPREPRGYSGIPGSPMDIEPTVVVMLIGRQGRVAYRKALGWIYLKHWAASPGQWKTIILV</sequence>
<gene>
    <name evidence="2" type="ORF">CC86DRAFT_300644</name>
</gene>
<accession>A0A6A6ZQ39</accession>
<organism evidence="2 3">
    <name type="scientific">Ophiobolus disseminans</name>
    <dbReference type="NCBI Taxonomy" id="1469910"/>
    <lineage>
        <taxon>Eukaryota</taxon>
        <taxon>Fungi</taxon>
        <taxon>Dikarya</taxon>
        <taxon>Ascomycota</taxon>
        <taxon>Pezizomycotina</taxon>
        <taxon>Dothideomycetes</taxon>
        <taxon>Pleosporomycetidae</taxon>
        <taxon>Pleosporales</taxon>
        <taxon>Pleosporineae</taxon>
        <taxon>Phaeosphaeriaceae</taxon>
        <taxon>Ophiobolus</taxon>
    </lineage>
</organism>
<keyword evidence="3" id="KW-1185">Reference proteome</keyword>
<dbReference type="PANTHER" id="PTHR33112:SF12">
    <property type="entry name" value="HETEROKARYON INCOMPATIBILITY DOMAIN-CONTAINING PROTEIN"/>
    <property type="match status" value="1"/>
</dbReference>
<reference evidence="2" key="1">
    <citation type="journal article" date="2020" name="Stud. Mycol.">
        <title>101 Dothideomycetes genomes: a test case for predicting lifestyles and emergence of pathogens.</title>
        <authorList>
            <person name="Haridas S."/>
            <person name="Albert R."/>
            <person name="Binder M."/>
            <person name="Bloem J."/>
            <person name="Labutti K."/>
            <person name="Salamov A."/>
            <person name="Andreopoulos B."/>
            <person name="Baker S."/>
            <person name="Barry K."/>
            <person name="Bills G."/>
            <person name="Bluhm B."/>
            <person name="Cannon C."/>
            <person name="Castanera R."/>
            <person name="Culley D."/>
            <person name="Daum C."/>
            <person name="Ezra D."/>
            <person name="Gonzalez J."/>
            <person name="Henrissat B."/>
            <person name="Kuo A."/>
            <person name="Liang C."/>
            <person name="Lipzen A."/>
            <person name="Lutzoni F."/>
            <person name="Magnuson J."/>
            <person name="Mondo S."/>
            <person name="Nolan M."/>
            <person name="Ohm R."/>
            <person name="Pangilinan J."/>
            <person name="Park H.-J."/>
            <person name="Ramirez L."/>
            <person name="Alfaro M."/>
            <person name="Sun H."/>
            <person name="Tritt A."/>
            <person name="Yoshinaga Y."/>
            <person name="Zwiers L.-H."/>
            <person name="Turgeon B."/>
            <person name="Goodwin S."/>
            <person name="Spatafora J."/>
            <person name="Crous P."/>
            <person name="Grigoriev I."/>
        </authorList>
    </citation>
    <scope>NUCLEOTIDE SEQUENCE</scope>
    <source>
        <strain evidence="2">CBS 113818</strain>
    </source>
</reference>
<dbReference type="PANTHER" id="PTHR33112">
    <property type="entry name" value="DOMAIN PROTEIN, PUTATIVE-RELATED"/>
    <property type="match status" value="1"/>
</dbReference>
<evidence type="ECO:0000313" key="2">
    <source>
        <dbReference type="EMBL" id="KAF2822544.1"/>
    </source>
</evidence>
<proteinExistence type="predicted"/>
<dbReference type="EMBL" id="MU006234">
    <property type="protein sequence ID" value="KAF2822544.1"/>
    <property type="molecule type" value="Genomic_DNA"/>
</dbReference>
<dbReference type="Pfam" id="PF06985">
    <property type="entry name" value="HET"/>
    <property type="match status" value="1"/>
</dbReference>
<evidence type="ECO:0000313" key="3">
    <source>
        <dbReference type="Proteomes" id="UP000799424"/>
    </source>
</evidence>